<feature type="domain" description="Thioredoxin" evidence="4">
    <location>
        <begin position="1"/>
        <end position="109"/>
    </location>
</feature>
<organism evidence="5">
    <name type="scientific">Diabrotica virgifera virgifera</name>
    <name type="common">western corn rootworm</name>
    <dbReference type="NCBI Taxonomy" id="50390"/>
    <lineage>
        <taxon>Eukaryota</taxon>
        <taxon>Metazoa</taxon>
        <taxon>Ecdysozoa</taxon>
        <taxon>Arthropoda</taxon>
        <taxon>Hexapoda</taxon>
        <taxon>Insecta</taxon>
        <taxon>Pterygota</taxon>
        <taxon>Neoptera</taxon>
        <taxon>Endopterygota</taxon>
        <taxon>Coleoptera</taxon>
        <taxon>Polyphaga</taxon>
        <taxon>Cucujiformia</taxon>
        <taxon>Chrysomeloidea</taxon>
        <taxon>Chrysomelidae</taxon>
        <taxon>Galerucinae</taxon>
        <taxon>Diabroticina</taxon>
        <taxon>Diabroticites</taxon>
        <taxon>Diabrotica</taxon>
    </lineage>
</organism>
<dbReference type="InterPro" id="IPR013766">
    <property type="entry name" value="Thioredoxin_domain"/>
</dbReference>
<dbReference type="InParanoid" id="A0A6P7FHG3"/>
<accession>A0A6P7FHG3</accession>
<dbReference type="PIRSF" id="PIRSF000077">
    <property type="entry name" value="Thioredoxin"/>
    <property type="match status" value="1"/>
</dbReference>
<sequence length="109" mass="12503">MLIEIENKADLQNRLKEAGDSLVILEFIASWCGPCKMIGPKVEQLAKRFQDILFFRIDVDEFEDISLQYEVTSMPTFVFMQNNETLETLIGANSEKLVQAVNTYYSLSD</sequence>
<dbReference type="RefSeq" id="XP_028135544.1">
    <property type="nucleotide sequence ID" value="XM_028279743.1"/>
</dbReference>
<feature type="disulfide bond" description="Redox-active" evidence="3">
    <location>
        <begin position="32"/>
        <end position="35"/>
    </location>
</feature>
<evidence type="ECO:0000256" key="2">
    <source>
        <dbReference type="PIRNR" id="PIRNR000077"/>
    </source>
</evidence>
<gene>
    <name evidence="5" type="primary">LOC114330399</name>
</gene>
<keyword evidence="1 3" id="KW-1015">Disulfide bond</keyword>
<dbReference type="CDD" id="cd02947">
    <property type="entry name" value="TRX_family"/>
    <property type="match status" value="1"/>
</dbReference>
<proteinExistence type="inferred from homology"/>
<dbReference type="SUPFAM" id="SSF52833">
    <property type="entry name" value="Thioredoxin-like"/>
    <property type="match status" value="1"/>
</dbReference>
<evidence type="ECO:0000256" key="3">
    <source>
        <dbReference type="PIRSR" id="PIRSR000077-4"/>
    </source>
</evidence>
<dbReference type="PANTHER" id="PTHR46115">
    <property type="entry name" value="THIOREDOXIN-LIKE PROTEIN 1"/>
    <property type="match status" value="1"/>
</dbReference>
<dbReference type="Pfam" id="PF00085">
    <property type="entry name" value="Thioredoxin"/>
    <property type="match status" value="1"/>
</dbReference>
<comment type="similarity">
    <text evidence="2">Belongs to the thioredoxin family.</text>
</comment>
<name>A0A6P7FHG3_DIAVI</name>
<dbReference type="InterPro" id="IPR036249">
    <property type="entry name" value="Thioredoxin-like_sf"/>
</dbReference>
<dbReference type="AlphaFoldDB" id="A0A6P7FHG3"/>
<evidence type="ECO:0000259" key="4">
    <source>
        <dbReference type="PROSITE" id="PS51352"/>
    </source>
</evidence>
<dbReference type="PROSITE" id="PS51352">
    <property type="entry name" value="THIOREDOXIN_2"/>
    <property type="match status" value="1"/>
</dbReference>
<evidence type="ECO:0000256" key="1">
    <source>
        <dbReference type="ARBA" id="ARBA00023157"/>
    </source>
</evidence>
<keyword evidence="3" id="KW-0676">Redox-active center</keyword>
<dbReference type="Gene3D" id="3.40.30.10">
    <property type="entry name" value="Glutaredoxin"/>
    <property type="match status" value="1"/>
</dbReference>
<evidence type="ECO:0000313" key="5">
    <source>
        <dbReference type="RefSeq" id="XP_028135544.1"/>
    </source>
</evidence>
<dbReference type="GO" id="GO:0015035">
    <property type="term" value="F:protein-disulfide reductase activity"/>
    <property type="evidence" value="ECO:0007669"/>
    <property type="project" value="InterPro"/>
</dbReference>
<dbReference type="InterPro" id="IPR005746">
    <property type="entry name" value="Thioredoxin"/>
</dbReference>
<protein>
    <recommendedName>
        <fullName evidence="2">Thioredoxin</fullName>
    </recommendedName>
</protein>
<dbReference type="PRINTS" id="PR00421">
    <property type="entry name" value="THIOREDOXIN"/>
</dbReference>
<reference evidence="5" key="1">
    <citation type="submission" date="2025-08" db="UniProtKB">
        <authorList>
            <consortium name="RefSeq"/>
        </authorList>
    </citation>
    <scope>IDENTIFICATION</scope>
    <source>
        <tissue evidence="5">Whole insect</tissue>
    </source>
</reference>